<evidence type="ECO:0000259" key="1">
    <source>
        <dbReference type="Pfam" id="PF09860"/>
    </source>
</evidence>
<dbReference type="InterPro" id="IPR018656">
    <property type="entry name" value="DUF2087"/>
</dbReference>
<accession>A0A165XTY9</accession>
<dbReference type="RefSeq" id="WP_068006806.1">
    <property type="nucleotide sequence ID" value="NZ_FOFM01000006.1"/>
</dbReference>
<keyword evidence="3" id="KW-1185">Reference proteome</keyword>
<dbReference type="Pfam" id="PF09860">
    <property type="entry name" value="DUF2087"/>
    <property type="match status" value="1"/>
</dbReference>
<evidence type="ECO:0000313" key="3">
    <source>
        <dbReference type="Proteomes" id="UP000076577"/>
    </source>
</evidence>
<organism evidence="2 3">
    <name type="scientific">Pseudovibrio axinellae</name>
    <dbReference type="NCBI Taxonomy" id="989403"/>
    <lineage>
        <taxon>Bacteria</taxon>
        <taxon>Pseudomonadati</taxon>
        <taxon>Pseudomonadota</taxon>
        <taxon>Alphaproteobacteria</taxon>
        <taxon>Hyphomicrobiales</taxon>
        <taxon>Stappiaceae</taxon>
        <taxon>Pseudovibrio</taxon>
    </lineage>
</organism>
<dbReference type="STRING" id="989403.SAMN05421798_106210"/>
<comment type="caution">
    <text evidence="2">The sequence shown here is derived from an EMBL/GenBank/DDBJ whole genome shotgun (WGS) entry which is preliminary data.</text>
</comment>
<feature type="domain" description="DUF2087" evidence="1">
    <location>
        <begin position="88"/>
        <end position="158"/>
    </location>
</feature>
<proteinExistence type="predicted"/>
<gene>
    <name evidence="2" type="ORF">PsAD2_02770</name>
</gene>
<dbReference type="PATRIC" id="fig|989403.3.peg.2967"/>
<name>A0A165XTY9_9HYPH</name>
<protein>
    <recommendedName>
        <fullName evidence="1">DUF2087 domain-containing protein</fullName>
    </recommendedName>
</protein>
<dbReference type="EMBL" id="LMCB01000024">
    <property type="protein sequence ID" value="KZL18036.1"/>
    <property type="molecule type" value="Genomic_DNA"/>
</dbReference>
<dbReference type="Proteomes" id="UP000076577">
    <property type="component" value="Unassembled WGS sequence"/>
</dbReference>
<evidence type="ECO:0000313" key="2">
    <source>
        <dbReference type="EMBL" id="KZL18036.1"/>
    </source>
</evidence>
<reference evidence="2 3" key="1">
    <citation type="journal article" date="2016" name="Front. Microbiol.">
        <title>Comparative Genomic Analysis Reveals a Diverse Repertoire of Genes Involved in Prokaryote-Eukaryote Interactions within the Pseudovibrio Genus.</title>
        <authorList>
            <person name="Romano S."/>
            <person name="Fernandez-Guerra A."/>
            <person name="Reen F.J."/>
            <person name="Glockner F.O."/>
            <person name="Crowley S.P."/>
            <person name="O'Sullivan O."/>
            <person name="Cotter P.D."/>
            <person name="Adams C."/>
            <person name="Dobson A.D."/>
            <person name="O'Gara F."/>
        </authorList>
    </citation>
    <scope>NUCLEOTIDE SEQUENCE [LARGE SCALE GENOMIC DNA]</scope>
    <source>
        <strain evidence="2 3">Ad2</strain>
    </source>
</reference>
<sequence>MSRVPVPFSSPDISQFARSIARQMKSHGAAPSHLELMNMLAKSSGFKNFQHLKAAHVAYPRVDNPAIEEKIDHRLLERALNQFDEVGQLVKWPGRRQVQVLCLWQMWSVIPAGTSLSEKEVNALLNGAHCFGDPALLRRELFGLGMLQRNRDGSDYRRQEQRPPLEALDLIGRLKARRLASNPTRAALSFIVRPDT</sequence>
<dbReference type="AlphaFoldDB" id="A0A165XTY9"/>